<reference evidence="2" key="1">
    <citation type="submission" date="2021-02" db="EMBL/GenBank/DDBJ databases">
        <title>Psilocybe cubensis genome.</title>
        <authorList>
            <person name="Mckernan K.J."/>
            <person name="Crawford S."/>
            <person name="Trippe A."/>
            <person name="Kane L.T."/>
            <person name="Mclaughlin S."/>
        </authorList>
    </citation>
    <scope>NUCLEOTIDE SEQUENCE [LARGE SCALE GENOMIC DNA]</scope>
    <source>
        <strain evidence="2">MGC-MH-2018</strain>
    </source>
</reference>
<dbReference type="Pfam" id="PF07992">
    <property type="entry name" value="Pyr_redox_2"/>
    <property type="match status" value="1"/>
</dbReference>
<dbReference type="GO" id="GO:0004174">
    <property type="term" value="F:electron-transferring-flavoprotein dehydrogenase activity"/>
    <property type="evidence" value="ECO:0007669"/>
    <property type="project" value="TreeGrafter"/>
</dbReference>
<dbReference type="PRINTS" id="PR00411">
    <property type="entry name" value="PNDRDTASEI"/>
</dbReference>
<dbReference type="SUPFAM" id="SSF51905">
    <property type="entry name" value="FAD/NAD(P)-binding domain"/>
    <property type="match status" value="1"/>
</dbReference>
<evidence type="ECO:0000313" key="2">
    <source>
        <dbReference type="EMBL" id="KAG5173587.1"/>
    </source>
</evidence>
<name>A0A8H7Y6D6_PSICU</name>
<dbReference type="GO" id="GO:0005737">
    <property type="term" value="C:cytoplasm"/>
    <property type="evidence" value="ECO:0007669"/>
    <property type="project" value="TreeGrafter"/>
</dbReference>
<gene>
    <name evidence="2" type="ORF">JR316_000244</name>
</gene>
<dbReference type="Gene3D" id="3.50.50.100">
    <property type="match status" value="1"/>
</dbReference>
<proteinExistence type="predicted"/>
<comment type="caution">
    <text evidence="2">The sequence shown here is derived from an EMBL/GenBank/DDBJ whole genome shotgun (WGS) entry which is preliminary data.</text>
</comment>
<dbReference type="PRINTS" id="PR00368">
    <property type="entry name" value="FADPNR"/>
</dbReference>
<sequence>MELKFKVLVIGGAYGGLGAVTNLLDLTHGKRPRFDSSSDPLESESKFPVEITVVDERDGYVHLIGNPLALADRDYAHKIWQRFSDIPGLRNAPNLTFIQGTVTSLSPSTRTAIISKASSIPGGPVETVSQSYDYCIVATGLRRVWPTVPSAHTKAGYLSEALAHLDRVGSASAKQHGVVVIGGGAVGIEMAAELKHASAHHSSDHGATLPVTLVHSRARLLSAEPLPDKFAETAAELLKKTGVELKLGARVLETTKVSEEPELWELRLSTGEVMRAAVVITAISGQHPTGREFLPKEAVDEAGYVHIDANLAIKNLPEGHFCVGDTVKWSGIKRAGAAMWMGGLAARNIHRRMLVARGEKKAGELKDSEIDPIPPMMALAVGNEAVGYSDAEGVKAGADVRKMMFGDDLGWAICWNHMKLGEEFKP</sequence>
<dbReference type="EMBL" id="JAFIQS010000001">
    <property type="protein sequence ID" value="KAG5173587.1"/>
    <property type="molecule type" value="Genomic_DNA"/>
</dbReference>
<dbReference type="AlphaFoldDB" id="A0A8H7Y6D6"/>
<dbReference type="InterPro" id="IPR023753">
    <property type="entry name" value="FAD/NAD-binding_dom"/>
</dbReference>
<dbReference type="InterPro" id="IPR036188">
    <property type="entry name" value="FAD/NAD-bd_sf"/>
</dbReference>
<accession>A0A8H7Y6D6</accession>
<feature type="domain" description="FAD/NAD(P)-binding" evidence="1">
    <location>
        <begin position="6"/>
        <end position="342"/>
    </location>
</feature>
<dbReference type="OrthoDB" id="202203at2759"/>
<dbReference type="GO" id="GO:0050660">
    <property type="term" value="F:flavin adenine dinucleotide binding"/>
    <property type="evidence" value="ECO:0007669"/>
    <property type="project" value="TreeGrafter"/>
</dbReference>
<protein>
    <recommendedName>
        <fullName evidence="1">FAD/NAD(P)-binding domain-containing protein</fullName>
    </recommendedName>
</protein>
<dbReference type="PANTHER" id="PTHR43735">
    <property type="entry name" value="APOPTOSIS-INDUCING FACTOR 1"/>
    <property type="match status" value="1"/>
</dbReference>
<evidence type="ECO:0000259" key="1">
    <source>
        <dbReference type="Pfam" id="PF07992"/>
    </source>
</evidence>
<dbReference type="PANTHER" id="PTHR43735:SF24">
    <property type="entry name" value="NUCLEOTIDE-DISULPHIDE OXIDOREDUCTASE AMID-LIKE, PUTATIVE (AFU_ORTHOLOGUE AFUA_1G17180)-RELATED"/>
    <property type="match status" value="1"/>
</dbReference>
<organism evidence="2">
    <name type="scientific">Psilocybe cubensis</name>
    <name type="common">Psychedelic mushroom</name>
    <name type="synonym">Stropharia cubensis</name>
    <dbReference type="NCBI Taxonomy" id="181762"/>
    <lineage>
        <taxon>Eukaryota</taxon>
        <taxon>Fungi</taxon>
        <taxon>Dikarya</taxon>
        <taxon>Basidiomycota</taxon>
        <taxon>Agaricomycotina</taxon>
        <taxon>Agaricomycetes</taxon>
        <taxon>Agaricomycetidae</taxon>
        <taxon>Agaricales</taxon>
        <taxon>Agaricineae</taxon>
        <taxon>Strophariaceae</taxon>
        <taxon>Psilocybe</taxon>
    </lineage>
</organism>